<dbReference type="Proteomes" id="UP000263013">
    <property type="component" value="Chromosome"/>
</dbReference>
<protein>
    <submittedName>
        <fullName evidence="1">Uncharacterized protein</fullName>
    </submittedName>
</protein>
<dbReference type="EMBL" id="CP021130">
    <property type="protein sequence ID" value="AWR86679.1"/>
    <property type="molecule type" value="Genomic_DNA"/>
</dbReference>
<name>A0ABN5LWR1_9DEIN</name>
<gene>
    <name evidence="1" type="ORF">Mtai_v1c14370</name>
</gene>
<evidence type="ECO:0000313" key="1">
    <source>
        <dbReference type="EMBL" id="AWR86679.1"/>
    </source>
</evidence>
<accession>A0ABN5LWR1</accession>
<reference evidence="1 2" key="1">
    <citation type="submission" date="2017-05" db="EMBL/GenBank/DDBJ databases">
        <title>Complete genome sequence of Meiothermus taiwanensis WR-220.</title>
        <authorList>
            <person name="Wu W.-L."/>
            <person name="Lo W.-S."/>
            <person name="Kuo C.-H."/>
            <person name="Wu S.-H."/>
        </authorList>
    </citation>
    <scope>NUCLEOTIDE SEQUENCE [LARGE SCALE GENOMIC DNA]</scope>
    <source>
        <strain evidence="1 2">WR-220</strain>
    </source>
</reference>
<keyword evidence="2" id="KW-1185">Reference proteome</keyword>
<sequence>MGLWEKLRRLERIQQTGERSITLHRSYALNSELHPTPEQLRKAEALCEQARREHPRAVLIVRFGPEGEVTVTPARRMPTLGAKAPHRG</sequence>
<evidence type="ECO:0000313" key="2">
    <source>
        <dbReference type="Proteomes" id="UP000263013"/>
    </source>
</evidence>
<proteinExistence type="predicted"/>
<organism evidence="1 2">
    <name type="scientific">Meiothermus taiwanensis WR-220</name>
    <dbReference type="NCBI Taxonomy" id="1339250"/>
    <lineage>
        <taxon>Bacteria</taxon>
        <taxon>Thermotogati</taxon>
        <taxon>Deinococcota</taxon>
        <taxon>Deinococci</taxon>
        <taxon>Thermales</taxon>
        <taxon>Thermaceae</taxon>
        <taxon>Meiothermus</taxon>
    </lineage>
</organism>